<organism evidence="4 5">
    <name type="scientific">Neolewinella xylanilytica</name>
    <dbReference type="NCBI Taxonomy" id="1514080"/>
    <lineage>
        <taxon>Bacteria</taxon>
        <taxon>Pseudomonadati</taxon>
        <taxon>Bacteroidota</taxon>
        <taxon>Saprospiria</taxon>
        <taxon>Saprospirales</taxon>
        <taxon>Lewinellaceae</taxon>
        <taxon>Neolewinella</taxon>
    </lineage>
</organism>
<feature type="chain" id="PRO_5015465848" evidence="2">
    <location>
        <begin position="22"/>
        <end position="210"/>
    </location>
</feature>
<feature type="domain" description="Outer membrane protein beta-barrel" evidence="3">
    <location>
        <begin position="5"/>
        <end position="191"/>
    </location>
</feature>
<dbReference type="EMBL" id="PTJC01000009">
    <property type="protein sequence ID" value="PPK84071.1"/>
    <property type="molecule type" value="Genomic_DNA"/>
</dbReference>
<evidence type="ECO:0000256" key="1">
    <source>
        <dbReference type="ARBA" id="ARBA00022729"/>
    </source>
</evidence>
<name>A0A2S6HZX0_9BACT</name>
<dbReference type="InterPro" id="IPR027385">
    <property type="entry name" value="Beta-barrel_OMP"/>
</dbReference>
<dbReference type="Proteomes" id="UP000237662">
    <property type="component" value="Unassembled WGS sequence"/>
</dbReference>
<dbReference type="Pfam" id="PF13505">
    <property type="entry name" value="OMP_b-brl"/>
    <property type="match status" value="1"/>
</dbReference>
<dbReference type="OrthoDB" id="1001536at2"/>
<reference evidence="4 5" key="1">
    <citation type="submission" date="2018-02" db="EMBL/GenBank/DDBJ databases">
        <title>Genomic Encyclopedia of Archaeal and Bacterial Type Strains, Phase II (KMG-II): from individual species to whole genera.</title>
        <authorList>
            <person name="Goeker M."/>
        </authorList>
    </citation>
    <scope>NUCLEOTIDE SEQUENCE [LARGE SCALE GENOMIC DNA]</scope>
    <source>
        <strain evidence="4 5">DSM 29526</strain>
    </source>
</reference>
<gene>
    <name evidence="4" type="ORF">CLV84_4221</name>
</gene>
<protein>
    <submittedName>
        <fullName evidence="4">Outer membrane protein with beta-barrel domain</fullName>
    </submittedName>
</protein>
<keyword evidence="1 2" id="KW-0732">Signal</keyword>
<evidence type="ECO:0000259" key="3">
    <source>
        <dbReference type="Pfam" id="PF13505"/>
    </source>
</evidence>
<sequence>MRFTFLLLVCCTLVRTLPAQTFLASALAGGSLSQVDGDDLLGFHQPGINAGLRVVAVLGDHWRVGPEILYSQQGAKRNRNNLNISDFSDIRLNTVELPLMVYYKDWRITAEAGAAYQRLIDYRIEDANGADATDQYALRNDLFALQLGVTVYLTRKLGINFRWSRHLTDLQVDDTPRLRGRSVTLRAVYSFGSGETLPSPSGTAPALPST</sequence>
<dbReference type="InterPro" id="IPR011250">
    <property type="entry name" value="OMP/PagP_B-barrel"/>
</dbReference>
<feature type="signal peptide" evidence="2">
    <location>
        <begin position="1"/>
        <end position="21"/>
    </location>
</feature>
<keyword evidence="5" id="KW-1185">Reference proteome</keyword>
<evidence type="ECO:0000313" key="5">
    <source>
        <dbReference type="Proteomes" id="UP000237662"/>
    </source>
</evidence>
<dbReference type="RefSeq" id="WP_104421781.1">
    <property type="nucleotide sequence ID" value="NZ_PTJC01000009.1"/>
</dbReference>
<proteinExistence type="predicted"/>
<accession>A0A2S6HZX0</accession>
<dbReference type="AlphaFoldDB" id="A0A2S6HZX0"/>
<comment type="caution">
    <text evidence="4">The sequence shown here is derived from an EMBL/GenBank/DDBJ whole genome shotgun (WGS) entry which is preliminary data.</text>
</comment>
<dbReference type="SUPFAM" id="SSF56925">
    <property type="entry name" value="OMPA-like"/>
    <property type="match status" value="1"/>
</dbReference>
<evidence type="ECO:0000256" key="2">
    <source>
        <dbReference type="SAM" id="SignalP"/>
    </source>
</evidence>
<evidence type="ECO:0000313" key="4">
    <source>
        <dbReference type="EMBL" id="PPK84071.1"/>
    </source>
</evidence>